<dbReference type="RefSeq" id="XP_013247387.1">
    <property type="nucleotide sequence ID" value="XM_013391933.1"/>
</dbReference>
<organism evidence="1 2">
    <name type="scientific">Eimeria acervulina</name>
    <name type="common">Coccidian parasite</name>
    <dbReference type="NCBI Taxonomy" id="5801"/>
    <lineage>
        <taxon>Eukaryota</taxon>
        <taxon>Sar</taxon>
        <taxon>Alveolata</taxon>
        <taxon>Apicomplexa</taxon>
        <taxon>Conoidasida</taxon>
        <taxon>Coccidia</taxon>
        <taxon>Eucoccidiorida</taxon>
        <taxon>Eimeriorina</taxon>
        <taxon>Eimeriidae</taxon>
        <taxon>Eimeria</taxon>
    </lineage>
</organism>
<protein>
    <submittedName>
        <fullName evidence="1">Uncharacterized protein</fullName>
    </submittedName>
</protein>
<gene>
    <name evidence="1" type="ORF">EAH_00039640</name>
</gene>
<dbReference type="VEuPathDB" id="ToxoDB:EAH_00039640"/>
<dbReference type="EMBL" id="HG673427">
    <property type="protein sequence ID" value="CDI83505.1"/>
    <property type="molecule type" value="Genomic_DNA"/>
</dbReference>
<proteinExistence type="predicted"/>
<reference evidence="1" key="2">
    <citation type="submission" date="2013-10" db="EMBL/GenBank/DDBJ databases">
        <authorList>
            <person name="Aslett M."/>
        </authorList>
    </citation>
    <scope>NUCLEOTIDE SEQUENCE</scope>
    <source>
        <strain evidence="1">Houghton</strain>
    </source>
</reference>
<accession>U6GTN4</accession>
<dbReference type="AlphaFoldDB" id="U6GTN4"/>
<evidence type="ECO:0000313" key="1">
    <source>
        <dbReference type="EMBL" id="CDI83505.1"/>
    </source>
</evidence>
<sequence>MCSGRERPAVDFVNDSVKAQQKITSIPFVRKTHRQLPVPAEMRLSIEPDYPQLITEDLVSPANALHTWDVERLVASTFSAPPSSSILIAADRTDKTSSTAVASGCASAPYFAAESQYQTGCTEGIGCG</sequence>
<keyword evidence="2" id="KW-1185">Reference proteome</keyword>
<dbReference type="GeneID" id="25272034"/>
<evidence type="ECO:0000313" key="2">
    <source>
        <dbReference type="Proteomes" id="UP000018050"/>
    </source>
</evidence>
<dbReference type="Proteomes" id="UP000018050">
    <property type="component" value="Unassembled WGS sequence"/>
</dbReference>
<name>U6GTN4_EIMAC</name>
<reference evidence="1" key="1">
    <citation type="submission" date="2013-10" db="EMBL/GenBank/DDBJ databases">
        <title>Genomic analysis of the causative agents of coccidiosis in chickens.</title>
        <authorList>
            <person name="Reid A.J."/>
            <person name="Blake D."/>
            <person name="Billington K."/>
            <person name="Browne H."/>
            <person name="Dunn M."/>
            <person name="Hung S."/>
            <person name="Kawahara F."/>
            <person name="Miranda-Saavedra D."/>
            <person name="Mourier T."/>
            <person name="Nagra H."/>
            <person name="Otto T.D."/>
            <person name="Rawlings N."/>
            <person name="Sanchez A."/>
            <person name="Sanders M."/>
            <person name="Subramaniam C."/>
            <person name="Tay Y."/>
            <person name="Dear P."/>
            <person name="Doerig C."/>
            <person name="Gruber A."/>
            <person name="Parkinson J."/>
            <person name="Shirley M."/>
            <person name="Wan K.L."/>
            <person name="Berriman M."/>
            <person name="Tomley F."/>
            <person name="Pain A."/>
        </authorList>
    </citation>
    <scope>NUCLEOTIDE SEQUENCE</scope>
    <source>
        <strain evidence="1">Houghton</strain>
    </source>
</reference>